<accession>A0AAN8JS48</accession>
<evidence type="ECO:0000256" key="2">
    <source>
        <dbReference type="ARBA" id="ARBA00022553"/>
    </source>
</evidence>
<dbReference type="AlphaFoldDB" id="A0AAN8JS48"/>
<proteinExistence type="inferred from homology"/>
<sequence>MSRKLFRKSVGFYEVEPMATSYSSPAANEQSYASNNIESSFQQRSPQMSDHTAVRSSPGSNSKIVNFHEKREEDKVKKQKYLTAKYGQHQMMLIRKRLAVEDWIYEELRKLYNCQVSIVLL</sequence>
<evidence type="ECO:0000256" key="4">
    <source>
        <dbReference type="SAM" id="MobiDB-lite"/>
    </source>
</evidence>
<dbReference type="InterPro" id="IPR008025">
    <property type="entry name" value="CPI-17"/>
</dbReference>
<dbReference type="GO" id="GO:0004865">
    <property type="term" value="F:protein serine/threonine phosphatase inhibitor activity"/>
    <property type="evidence" value="ECO:0007669"/>
    <property type="project" value="TreeGrafter"/>
</dbReference>
<dbReference type="PANTHER" id="PTHR16188:SF14">
    <property type="entry name" value="GEO07393P1"/>
    <property type="match status" value="1"/>
</dbReference>
<feature type="compositionally biased region" description="Polar residues" evidence="4">
    <location>
        <begin position="22"/>
        <end position="64"/>
    </location>
</feature>
<evidence type="ECO:0000256" key="1">
    <source>
        <dbReference type="ARBA" id="ARBA00005483"/>
    </source>
</evidence>
<organism evidence="5 6">
    <name type="scientific">Patella caerulea</name>
    <name type="common">Rayed Mediterranean limpet</name>
    <dbReference type="NCBI Taxonomy" id="87958"/>
    <lineage>
        <taxon>Eukaryota</taxon>
        <taxon>Metazoa</taxon>
        <taxon>Spiralia</taxon>
        <taxon>Lophotrochozoa</taxon>
        <taxon>Mollusca</taxon>
        <taxon>Gastropoda</taxon>
        <taxon>Patellogastropoda</taxon>
        <taxon>Patelloidea</taxon>
        <taxon>Patellidae</taxon>
        <taxon>Patella</taxon>
    </lineage>
</organism>
<name>A0AAN8JS48_PATCE</name>
<comment type="similarity">
    <text evidence="1">Belongs to the PP1 inhibitor family.</text>
</comment>
<keyword evidence="3" id="KW-0650">Protein phosphatase inhibitor</keyword>
<dbReference type="InterPro" id="IPR036658">
    <property type="entry name" value="CPI-17_sf"/>
</dbReference>
<keyword evidence="6" id="KW-1185">Reference proteome</keyword>
<comment type="caution">
    <text evidence="5">The sequence shown here is derived from an EMBL/GenBank/DDBJ whole genome shotgun (WGS) entry which is preliminary data.</text>
</comment>
<evidence type="ECO:0000313" key="6">
    <source>
        <dbReference type="Proteomes" id="UP001347796"/>
    </source>
</evidence>
<keyword evidence="2" id="KW-0597">Phosphoprotein</keyword>
<protein>
    <submittedName>
        <fullName evidence="5">Uncharacterized protein</fullName>
    </submittedName>
</protein>
<dbReference type="Proteomes" id="UP001347796">
    <property type="component" value="Unassembled WGS sequence"/>
</dbReference>
<dbReference type="EMBL" id="JAZGQO010000007">
    <property type="protein sequence ID" value="KAK6182971.1"/>
    <property type="molecule type" value="Genomic_DNA"/>
</dbReference>
<reference evidence="5 6" key="1">
    <citation type="submission" date="2024-01" db="EMBL/GenBank/DDBJ databases">
        <title>The genome of the rayed Mediterranean limpet Patella caerulea (Linnaeus, 1758).</title>
        <authorList>
            <person name="Anh-Thu Weber A."/>
            <person name="Halstead-Nussloch G."/>
        </authorList>
    </citation>
    <scope>NUCLEOTIDE SEQUENCE [LARGE SCALE GENOMIC DNA]</scope>
    <source>
        <strain evidence="5">AATW-2023a</strain>
        <tissue evidence="5">Whole specimen</tissue>
    </source>
</reference>
<evidence type="ECO:0000313" key="5">
    <source>
        <dbReference type="EMBL" id="KAK6182971.1"/>
    </source>
</evidence>
<dbReference type="SUPFAM" id="SSF81790">
    <property type="entry name" value="Myosin phosphatase inhibitor 17kDa protein, CPI-17"/>
    <property type="match status" value="1"/>
</dbReference>
<gene>
    <name evidence="5" type="ORF">SNE40_010532</name>
</gene>
<dbReference type="Gene3D" id="1.10.150.220">
    <property type="entry name" value="CPI-17"/>
    <property type="match status" value="1"/>
</dbReference>
<dbReference type="PANTHER" id="PTHR16188">
    <property type="entry name" value="PROTEIN PHOSPHATASE 1 INHIBITOR POTENTIATED BY PROTEIN KINASE C"/>
    <property type="match status" value="1"/>
</dbReference>
<feature type="region of interest" description="Disordered" evidence="4">
    <location>
        <begin position="22"/>
        <end position="73"/>
    </location>
</feature>
<dbReference type="GO" id="GO:0005737">
    <property type="term" value="C:cytoplasm"/>
    <property type="evidence" value="ECO:0007669"/>
    <property type="project" value="InterPro"/>
</dbReference>
<evidence type="ECO:0000256" key="3">
    <source>
        <dbReference type="ARBA" id="ARBA00023272"/>
    </source>
</evidence>